<dbReference type="Pfam" id="PF02810">
    <property type="entry name" value="SEC-C"/>
    <property type="match status" value="1"/>
</dbReference>
<dbReference type="SUPFAM" id="SSF48452">
    <property type="entry name" value="TPR-like"/>
    <property type="match status" value="1"/>
</dbReference>
<protein>
    <submittedName>
        <fullName evidence="1">SEC-C domain-containing protein</fullName>
    </submittedName>
</protein>
<keyword evidence="2" id="KW-1185">Reference proteome</keyword>
<dbReference type="InterPro" id="IPR011990">
    <property type="entry name" value="TPR-like_helical_dom_sf"/>
</dbReference>
<dbReference type="Gene3D" id="3.10.450.50">
    <property type="match status" value="1"/>
</dbReference>
<proteinExistence type="predicted"/>
<reference evidence="1 2" key="1">
    <citation type="journal article" date="2019" name="Int. J. Syst. Evol. Microbiol.">
        <title>The Global Catalogue of Microorganisms (GCM) 10K type strain sequencing project: providing services to taxonomists for standard genome sequencing and annotation.</title>
        <authorList>
            <consortium name="The Broad Institute Genomics Platform"/>
            <consortium name="The Broad Institute Genome Sequencing Center for Infectious Disease"/>
            <person name="Wu L."/>
            <person name="Ma J."/>
        </authorList>
    </citation>
    <scope>NUCLEOTIDE SEQUENCE [LARGE SCALE GENOMIC DNA]</scope>
    <source>
        <strain evidence="1 2">JCM 14545</strain>
    </source>
</reference>
<evidence type="ECO:0000313" key="1">
    <source>
        <dbReference type="EMBL" id="GAA1961208.1"/>
    </source>
</evidence>
<dbReference type="EMBL" id="BAAANN010000013">
    <property type="protein sequence ID" value="GAA1961208.1"/>
    <property type="molecule type" value="Genomic_DNA"/>
</dbReference>
<accession>A0ABN2R008</accession>
<name>A0ABN2R008_9PSEU</name>
<dbReference type="Gene3D" id="1.25.40.10">
    <property type="entry name" value="Tetratricopeptide repeat domain"/>
    <property type="match status" value="1"/>
</dbReference>
<dbReference type="SUPFAM" id="SSF103642">
    <property type="entry name" value="Sec-C motif"/>
    <property type="match status" value="1"/>
</dbReference>
<comment type="caution">
    <text evidence="1">The sequence shown here is derived from an EMBL/GenBank/DDBJ whole genome shotgun (WGS) entry which is preliminary data.</text>
</comment>
<organism evidence="1 2">
    <name type="scientific">Amycolatopsis minnesotensis</name>
    <dbReference type="NCBI Taxonomy" id="337894"/>
    <lineage>
        <taxon>Bacteria</taxon>
        <taxon>Bacillati</taxon>
        <taxon>Actinomycetota</taxon>
        <taxon>Actinomycetes</taxon>
        <taxon>Pseudonocardiales</taxon>
        <taxon>Pseudonocardiaceae</taxon>
        <taxon>Amycolatopsis</taxon>
    </lineage>
</organism>
<evidence type="ECO:0000313" key="2">
    <source>
        <dbReference type="Proteomes" id="UP001501116"/>
    </source>
</evidence>
<dbReference type="InterPro" id="IPR004027">
    <property type="entry name" value="SEC_C_motif"/>
</dbReference>
<dbReference type="RefSeq" id="WP_344419256.1">
    <property type="nucleotide sequence ID" value="NZ_BAAANN010000013.1"/>
</dbReference>
<sequence length="310" mass="34142">MGDQAVDRAAFARELEADLEGHPEERGAILLEAAHQWHLAGNDERATELLADVLSLGGEDRAFAQSAMAELLFEAGRDDEARPYLDALKQERPASILAYSLVGEMLEERGETKEALAWFTMAVARLTDEDLTEPGAARYWEGREALRGRLRIRQAMGFPPDELDEAAQDESLDLDPDLDPDLDGFDGFDGLWSNEMTVQFWPRDELVRAREVWPDLVQDDAVFREQEGVNRGLSASGVSRIRMVPLSVTRLTEFAAATGGDPSEAGTREAYLDKVVGEDGALTWPPPRNGPCWCGSGTKYKKCCGRPGTG</sequence>
<gene>
    <name evidence="1" type="ORF">GCM10009754_35070</name>
</gene>
<dbReference type="Proteomes" id="UP001501116">
    <property type="component" value="Unassembled WGS sequence"/>
</dbReference>